<reference evidence="9 10" key="1">
    <citation type="submission" date="2018-04" db="EMBL/GenBank/DDBJ databases">
        <title>Genome sequencing of Flavobacterium sp. HYN0059.</title>
        <authorList>
            <person name="Yi H."/>
            <person name="Baek C."/>
        </authorList>
    </citation>
    <scope>NUCLEOTIDE SEQUENCE [LARGE SCALE GENOMIC DNA]</scope>
    <source>
        <strain evidence="9 10">HYN0059</strain>
    </source>
</reference>
<dbReference type="SUPFAM" id="SSF51445">
    <property type="entry name" value="(Trans)glycosidases"/>
    <property type="match status" value="1"/>
</dbReference>
<comment type="similarity">
    <text evidence="1 4">Belongs to the glycosyl hydrolase 31 family.</text>
</comment>
<evidence type="ECO:0000256" key="4">
    <source>
        <dbReference type="RuleBase" id="RU361185"/>
    </source>
</evidence>
<evidence type="ECO:0000259" key="8">
    <source>
        <dbReference type="Pfam" id="PF21365"/>
    </source>
</evidence>
<feature type="domain" description="DUF5110" evidence="7">
    <location>
        <begin position="689"/>
        <end position="757"/>
    </location>
</feature>
<dbReference type="SUPFAM" id="SSF74650">
    <property type="entry name" value="Galactose mutarotase-like"/>
    <property type="match status" value="1"/>
</dbReference>
<dbReference type="GO" id="GO:0005975">
    <property type="term" value="P:carbohydrate metabolic process"/>
    <property type="evidence" value="ECO:0007669"/>
    <property type="project" value="InterPro"/>
</dbReference>
<dbReference type="Pfam" id="PF13802">
    <property type="entry name" value="Gal_mutarotas_2"/>
    <property type="match status" value="1"/>
</dbReference>
<dbReference type="InterPro" id="IPR011013">
    <property type="entry name" value="Gal_mutarotase_sf_dom"/>
</dbReference>
<evidence type="ECO:0000313" key="10">
    <source>
        <dbReference type="Proteomes" id="UP000244929"/>
    </source>
</evidence>
<dbReference type="EMBL" id="CP029186">
    <property type="protein sequence ID" value="AWH85821.1"/>
    <property type="molecule type" value="Genomic_DNA"/>
</dbReference>
<dbReference type="RefSeq" id="WP_108778523.1">
    <property type="nucleotide sequence ID" value="NZ_CP029186.1"/>
</dbReference>
<dbReference type="Gene3D" id="3.20.20.80">
    <property type="entry name" value="Glycosidases"/>
    <property type="match status" value="1"/>
</dbReference>
<evidence type="ECO:0000256" key="1">
    <source>
        <dbReference type="ARBA" id="ARBA00007806"/>
    </source>
</evidence>
<dbReference type="Gene3D" id="2.60.40.1760">
    <property type="entry name" value="glycosyl hydrolase (family 31)"/>
    <property type="match status" value="1"/>
</dbReference>
<dbReference type="SUPFAM" id="SSF51011">
    <property type="entry name" value="Glycosyl hydrolase domain"/>
    <property type="match status" value="1"/>
</dbReference>
<dbReference type="KEGG" id="falb:HYN59_12215"/>
<dbReference type="InterPro" id="IPR030458">
    <property type="entry name" value="Glyco_hydro_31_AS"/>
</dbReference>
<protein>
    <submittedName>
        <fullName evidence="9">Glycosyl hydrolase</fullName>
    </submittedName>
</protein>
<evidence type="ECO:0000256" key="3">
    <source>
        <dbReference type="ARBA" id="ARBA00023295"/>
    </source>
</evidence>
<sequence>MIINTELERKGDLYPSKIIKFSKEVDSAFFHTDNNVILKITVLRDSLLRFRFTAKGYFSSDFSYAIDENHSRGFNKFEVTEEEEYYKILTSKLECHIHKSDLRTGIYDINGNVLLEDEQGFHWEEIYEYGGNVVKMSKVSPDGENFYGLGDKATHLNLKGKRLENWATDQYAYQKDQEPLYKAVPFYIGLNGKDAYGVFFDNTFRSFFDFCHERRNVTSFWADGGEMNYYFFYGPQMQEVVTSYTDLTGKPELPPMWALGYHQCKWSYYPESKVKEITSKFRELQIPCDAIYLDIDYMEGFRCFTWSKEYFPDPKRMVAELAEDGFKTIVIIDPGIKIDPEYSVYNEGIENDYFCKRADGPYMKGKVWPGECNFPDYTNPAVREWWAGLFKELVAEIGVKGVWNDMNEPAVMEVPTKTFPLDVRHDYDGHPCSHRKAHNIYGTQMARATYEGVKRFSYPKRPFIITRSAYSGAQRYTSSWTGDNVATWEHLWIANVQVQRMNLSGMGFTGSDIGGFAEQPTGELYARWIQLGVFHPFCRTHSSGHHGEQEPWAFGQEVIDVTRKFIELRYELLPYLYTMFWQYIDEGLPMLKPLFYYDQEDTQTHYRTDEFIFGNHILVCPILEPNAVGRRMYIPKGQWYNFWTNELVTGGREMWVDTAFDQIPIFVKAGAIIPKYPVQQYVGEKEIEELTLDVYYTEGKETSVVFEDAQDGYDYTKGRYSLRTFTLTGKENDLVIRQHTEGKYIPTYSTFKINLTGLPFKVQSIEVDNEAVSLEDLKLNIHNSLTISKDFSELHIKGI</sequence>
<dbReference type="GO" id="GO:0004553">
    <property type="term" value="F:hydrolase activity, hydrolyzing O-glycosyl compounds"/>
    <property type="evidence" value="ECO:0007669"/>
    <property type="project" value="InterPro"/>
</dbReference>
<dbReference type="Pfam" id="PF21365">
    <property type="entry name" value="Glyco_hydro_31_3rd"/>
    <property type="match status" value="1"/>
</dbReference>
<gene>
    <name evidence="9" type="ORF">HYN59_12215</name>
</gene>
<dbReference type="PROSITE" id="PS00129">
    <property type="entry name" value="GLYCOSYL_HYDROL_F31_1"/>
    <property type="match status" value="1"/>
</dbReference>
<dbReference type="Proteomes" id="UP000244929">
    <property type="component" value="Chromosome"/>
</dbReference>
<dbReference type="InterPro" id="IPR048395">
    <property type="entry name" value="Glyco_hydro_31_C"/>
</dbReference>
<feature type="domain" description="Glycoside hydrolase family 31 TIM barrel" evidence="5">
    <location>
        <begin position="251"/>
        <end position="579"/>
    </location>
</feature>
<proteinExistence type="inferred from homology"/>
<dbReference type="CDD" id="cd06604">
    <property type="entry name" value="GH31_glucosidase_II_MalA"/>
    <property type="match status" value="1"/>
</dbReference>
<keyword evidence="3 4" id="KW-0326">Glycosidase</keyword>
<dbReference type="Pfam" id="PF01055">
    <property type="entry name" value="Glyco_hydro_31_2nd"/>
    <property type="match status" value="1"/>
</dbReference>
<dbReference type="OrthoDB" id="176168at2"/>
<evidence type="ECO:0000256" key="2">
    <source>
        <dbReference type="ARBA" id="ARBA00022801"/>
    </source>
</evidence>
<organism evidence="9 10">
    <name type="scientific">Flavobacterium album</name>
    <dbReference type="NCBI Taxonomy" id="2175091"/>
    <lineage>
        <taxon>Bacteria</taxon>
        <taxon>Pseudomonadati</taxon>
        <taxon>Bacteroidota</taxon>
        <taxon>Flavobacteriia</taxon>
        <taxon>Flavobacteriales</taxon>
        <taxon>Flavobacteriaceae</taxon>
        <taxon>Flavobacterium</taxon>
    </lineage>
</organism>
<dbReference type="InterPro" id="IPR025887">
    <property type="entry name" value="Glyco_hydro_31_N_dom"/>
</dbReference>
<feature type="domain" description="Glycoside hydrolase family 31 N-terminal" evidence="6">
    <location>
        <begin position="38"/>
        <end position="209"/>
    </location>
</feature>
<name>A0A2S1QZX7_9FLAO</name>
<feature type="domain" description="Glycosyl hydrolase family 31 C-terminal" evidence="8">
    <location>
        <begin position="587"/>
        <end position="673"/>
    </location>
</feature>
<dbReference type="PANTHER" id="PTHR22762:SF120">
    <property type="entry name" value="HETEROGLYCAN GLUCOSIDASE 1"/>
    <property type="match status" value="1"/>
</dbReference>
<keyword evidence="2 4" id="KW-0378">Hydrolase</keyword>
<evidence type="ECO:0000259" key="6">
    <source>
        <dbReference type="Pfam" id="PF13802"/>
    </source>
</evidence>
<dbReference type="GO" id="GO:0030246">
    <property type="term" value="F:carbohydrate binding"/>
    <property type="evidence" value="ECO:0007669"/>
    <property type="project" value="InterPro"/>
</dbReference>
<dbReference type="PANTHER" id="PTHR22762">
    <property type="entry name" value="ALPHA-GLUCOSIDASE"/>
    <property type="match status" value="1"/>
</dbReference>
<dbReference type="InterPro" id="IPR000322">
    <property type="entry name" value="Glyco_hydro_31_TIM"/>
</dbReference>
<dbReference type="InterPro" id="IPR017853">
    <property type="entry name" value="GH"/>
</dbReference>
<evidence type="ECO:0000259" key="7">
    <source>
        <dbReference type="Pfam" id="PF17137"/>
    </source>
</evidence>
<dbReference type="CDD" id="cd14752">
    <property type="entry name" value="GH31_N"/>
    <property type="match status" value="1"/>
</dbReference>
<dbReference type="Pfam" id="PF17137">
    <property type="entry name" value="DUF5110"/>
    <property type="match status" value="1"/>
</dbReference>
<evidence type="ECO:0000259" key="5">
    <source>
        <dbReference type="Pfam" id="PF01055"/>
    </source>
</evidence>
<dbReference type="AlphaFoldDB" id="A0A2S1QZX7"/>
<dbReference type="InterPro" id="IPR013780">
    <property type="entry name" value="Glyco_hydro_b"/>
</dbReference>
<accession>A0A2S1QZX7</accession>
<evidence type="ECO:0000313" key="9">
    <source>
        <dbReference type="EMBL" id="AWH85821.1"/>
    </source>
</evidence>
<dbReference type="Gene3D" id="2.60.40.1180">
    <property type="entry name" value="Golgi alpha-mannosidase II"/>
    <property type="match status" value="2"/>
</dbReference>
<keyword evidence="10" id="KW-1185">Reference proteome</keyword>
<dbReference type="InterPro" id="IPR033403">
    <property type="entry name" value="DUF5110"/>
</dbReference>